<dbReference type="EMBL" id="CP041017">
    <property type="protein sequence ID" value="QDC39500.1"/>
    <property type="molecule type" value="Genomic_DNA"/>
</dbReference>
<dbReference type="InterPro" id="IPR037401">
    <property type="entry name" value="SnoaL-like"/>
</dbReference>
<dbReference type="KEGG" id="sufl:FIL70_20005"/>
<organism evidence="2 3">
    <name type="scientific">Sphingobium fuliginis ATCC 27551</name>
    <dbReference type="NCBI Taxonomy" id="1208342"/>
    <lineage>
        <taxon>Bacteria</taxon>
        <taxon>Pseudomonadati</taxon>
        <taxon>Pseudomonadota</taxon>
        <taxon>Alphaproteobacteria</taxon>
        <taxon>Sphingomonadales</taxon>
        <taxon>Sphingomonadaceae</taxon>
        <taxon>Sphingobium</taxon>
    </lineage>
</organism>
<name>A0A5B8CLK5_SPHSA</name>
<dbReference type="RefSeq" id="WP_140043141.1">
    <property type="nucleotide sequence ID" value="NZ_CP041017.1"/>
</dbReference>
<evidence type="ECO:0000259" key="1">
    <source>
        <dbReference type="Pfam" id="PF13577"/>
    </source>
</evidence>
<protein>
    <submittedName>
        <fullName evidence="2">Nuclear transport factor 2 family protein</fullName>
    </submittedName>
</protein>
<reference evidence="2 3" key="1">
    <citation type="submission" date="2019-06" db="EMBL/GenBank/DDBJ databases">
        <title>Genome organization and adaptive potential of archetypical organophosphate degarding Sphingobium fuliginis ATCC 27551.</title>
        <authorList>
            <person name="Sarwar A."/>
            <person name="Parthasarathy S."/>
            <person name="Singh C."/>
            <person name="Siddavattam D."/>
        </authorList>
    </citation>
    <scope>NUCLEOTIDE SEQUENCE [LARGE SCALE GENOMIC DNA]</scope>
    <source>
        <strain evidence="2 3">ATCC 27551</strain>
    </source>
</reference>
<gene>
    <name evidence="2" type="ORF">FIL70_20005</name>
</gene>
<dbReference type="Proteomes" id="UP000311469">
    <property type="component" value="Chromosome cSF2"/>
</dbReference>
<dbReference type="AlphaFoldDB" id="A0A5B8CLK5"/>
<proteinExistence type="predicted"/>
<sequence>MARAAPDGRLNMAPLPMEERLFRIEARQEMEGLVARYAHGADRRNDPAIMRPLFHADATWSAEGFATFHGAAAIARGLARIAAEQVLWSIHYMVAPHVEFMEDARSARCRWYLWELSTMAGDSGPEDRWLGGWYDSLTIYEEEEWKFTSVKLDLRVQGVATPPWAIKKAFAP</sequence>
<evidence type="ECO:0000313" key="2">
    <source>
        <dbReference type="EMBL" id="QDC39500.1"/>
    </source>
</evidence>
<dbReference type="Gene3D" id="3.10.450.50">
    <property type="match status" value="1"/>
</dbReference>
<accession>A0A5B8CLK5</accession>
<evidence type="ECO:0000313" key="3">
    <source>
        <dbReference type="Proteomes" id="UP000311469"/>
    </source>
</evidence>
<feature type="domain" description="SnoaL-like" evidence="1">
    <location>
        <begin position="23"/>
        <end position="150"/>
    </location>
</feature>
<dbReference type="Pfam" id="PF13577">
    <property type="entry name" value="SnoaL_4"/>
    <property type="match status" value="1"/>
</dbReference>
<dbReference type="SUPFAM" id="SSF54427">
    <property type="entry name" value="NTF2-like"/>
    <property type="match status" value="1"/>
</dbReference>
<dbReference type="InterPro" id="IPR032710">
    <property type="entry name" value="NTF2-like_dom_sf"/>
</dbReference>